<sequence>MSRVTPTSERERGVRPTIRVDTDGGSLDGRRVPADADGDPRDRAAVTGDPSP</sequence>
<organism evidence="2 3">
    <name type="scientific">Halomarina halobia</name>
    <dbReference type="NCBI Taxonomy" id="3033386"/>
    <lineage>
        <taxon>Archaea</taxon>
        <taxon>Methanobacteriati</taxon>
        <taxon>Methanobacteriota</taxon>
        <taxon>Stenosarchaea group</taxon>
        <taxon>Halobacteria</taxon>
        <taxon>Halobacteriales</taxon>
        <taxon>Natronomonadaceae</taxon>
        <taxon>Halomarina</taxon>
    </lineage>
</organism>
<keyword evidence="3" id="KW-1185">Reference proteome</keyword>
<evidence type="ECO:0000313" key="3">
    <source>
        <dbReference type="Proteomes" id="UP001596547"/>
    </source>
</evidence>
<accession>A0ABD6A8C1</accession>
<evidence type="ECO:0000313" key="2">
    <source>
        <dbReference type="EMBL" id="MFC7316536.1"/>
    </source>
</evidence>
<dbReference type="Proteomes" id="UP001596547">
    <property type="component" value="Unassembled WGS sequence"/>
</dbReference>
<evidence type="ECO:0000256" key="1">
    <source>
        <dbReference type="SAM" id="MobiDB-lite"/>
    </source>
</evidence>
<dbReference type="EMBL" id="JBHTBF010000002">
    <property type="protein sequence ID" value="MFC7316536.1"/>
    <property type="molecule type" value="Genomic_DNA"/>
</dbReference>
<feature type="region of interest" description="Disordered" evidence="1">
    <location>
        <begin position="1"/>
        <end position="52"/>
    </location>
</feature>
<dbReference type="RefSeq" id="WP_276304200.1">
    <property type="nucleotide sequence ID" value="NZ_CP119992.1"/>
</dbReference>
<protein>
    <submittedName>
        <fullName evidence="2">Uncharacterized protein</fullName>
    </submittedName>
</protein>
<comment type="caution">
    <text evidence="2">The sequence shown here is derived from an EMBL/GenBank/DDBJ whole genome shotgun (WGS) entry which is preliminary data.</text>
</comment>
<proteinExistence type="predicted"/>
<reference evidence="2 3" key="1">
    <citation type="journal article" date="2019" name="Int. J. Syst. Evol. Microbiol.">
        <title>The Global Catalogue of Microorganisms (GCM) 10K type strain sequencing project: providing services to taxonomists for standard genome sequencing and annotation.</title>
        <authorList>
            <consortium name="The Broad Institute Genomics Platform"/>
            <consortium name="The Broad Institute Genome Sequencing Center for Infectious Disease"/>
            <person name="Wu L."/>
            <person name="Ma J."/>
        </authorList>
    </citation>
    <scope>NUCLEOTIDE SEQUENCE [LARGE SCALE GENOMIC DNA]</scope>
    <source>
        <strain evidence="2 3">PSR21</strain>
    </source>
</reference>
<dbReference type="GeneID" id="79316825"/>
<dbReference type="AlphaFoldDB" id="A0ABD6A8C1"/>
<gene>
    <name evidence="2" type="ORF">ACFQPE_06945</name>
</gene>
<name>A0ABD6A8C1_9EURY</name>
<feature type="compositionally biased region" description="Basic and acidic residues" evidence="1">
    <location>
        <begin position="8"/>
        <end position="44"/>
    </location>
</feature>